<dbReference type="Pfam" id="PF03631">
    <property type="entry name" value="Virul_fac_BrkB"/>
    <property type="match status" value="1"/>
</dbReference>
<gene>
    <name evidence="7" type="ORF">C1I91_18230</name>
</gene>
<evidence type="ECO:0000256" key="5">
    <source>
        <dbReference type="ARBA" id="ARBA00023136"/>
    </source>
</evidence>
<dbReference type="InterPro" id="IPR017039">
    <property type="entry name" value="Virul_fac_BrkB"/>
</dbReference>
<dbReference type="GO" id="GO:0005886">
    <property type="term" value="C:plasma membrane"/>
    <property type="evidence" value="ECO:0007669"/>
    <property type="project" value="UniProtKB-SubCell"/>
</dbReference>
<dbReference type="NCBIfam" id="TIGR00765">
    <property type="entry name" value="yihY_not_rbn"/>
    <property type="match status" value="1"/>
</dbReference>
<evidence type="ECO:0000256" key="4">
    <source>
        <dbReference type="ARBA" id="ARBA00022989"/>
    </source>
</evidence>
<keyword evidence="4 6" id="KW-1133">Transmembrane helix</keyword>
<evidence type="ECO:0000256" key="1">
    <source>
        <dbReference type="ARBA" id="ARBA00004651"/>
    </source>
</evidence>
<sequence length="282" mass="31789">MLELILDLFKRFNDDDVPSLSSQLAFNLLLSFFPFLIFLMTILGRTSLNGMDILMILNKILPENVFSLIRNSVLEIINKKNSGLMSFSLIVTLWTASAAFNSVIKGLNKAYDIIETRSFIIVRLVSMLCTIGMAFLIVLVGLLLVFGRIIWREVDKKFVFLHNLSNVWSIGRYSIVVALGTGVFTLLYYFAPSTKLKWKEVIPGAIFSTIGMMAVSSIFAYYVDNFANYSLIYGSLGAIMFLLTWLFLASIIVIMGGEFNASIASRSNNIITHRINNIRFHI</sequence>
<evidence type="ECO:0000256" key="2">
    <source>
        <dbReference type="ARBA" id="ARBA00022475"/>
    </source>
</evidence>
<accession>A0A3R5X3B8</accession>
<dbReference type="Proteomes" id="UP000286268">
    <property type="component" value="Chromosome"/>
</dbReference>
<feature type="transmembrane region" description="Helical" evidence="6">
    <location>
        <begin position="83"/>
        <end position="104"/>
    </location>
</feature>
<evidence type="ECO:0000256" key="6">
    <source>
        <dbReference type="SAM" id="Phobius"/>
    </source>
</evidence>
<dbReference type="AlphaFoldDB" id="A0A3R5X3B8"/>
<evidence type="ECO:0000313" key="7">
    <source>
        <dbReference type="EMBL" id="QAA33426.1"/>
    </source>
</evidence>
<keyword evidence="8" id="KW-1185">Reference proteome</keyword>
<proteinExistence type="predicted"/>
<evidence type="ECO:0000313" key="8">
    <source>
        <dbReference type="Proteomes" id="UP000286268"/>
    </source>
</evidence>
<dbReference type="RefSeq" id="WP_128214149.1">
    <property type="nucleotide sequence ID" value="NZ_CP025746.1"/>
</dbReference>
<dbReference type="KEGG" id="cmah:C1I91_18230"/>
<reference evidence="7 8" key="1">
    <citation type="submission" date="2018-01" db="EMBL/GenBank/DDBJ databases">
        <title>Genome Sequencing and Assembly of Anaerobacter polyendosporus strain CT4.</title>
        <authorList>
            <person name="Tachaapaikoon C."/>
            <person name="Sutheeworapong S."/>
            <person name="Jenjaroenpun P."/>
            <person name="Wongsurawat T."/>
            <person name="Nookeaw I."/>
            <person name="Cheawchanlertfa P."/>
            <person name="Kosugi A."/>
            <person name="Cheevadhanarak S."/>
            <person name="Ratanakhanokchai K."/>
        </authorList>
    </citation>
    <scope>NUCLEOTIDE SEQUENCE [LARGE SCALE GENOMIC DNA]</scope>
    <source>
        <strain evidence="7 8">CT4</strain>
    </source>
</reference>
<feature type="transmembrane region" description="Helical" evidence="6">
    <location>
        <begin position="20"/>
        <end position="44"/>
    </location>
</feature>
<dbReference type="OrthoDB" id="9775903at2"/>
<dbReference type="PANTHER" id="PTHR30213:SF0">
    <property type="entry name" value="UPF0761 MEMBRANE PROTEIN YIHY"/>
    <property type="match status" value="1"/>
</dbReference>
<feature type="transmembrane region" description="Helical" evidence="6">
    <location>
        <begin position="170"/>
        <end position="190"/>
    </location>
</feature>
<comment type="subcellular location">
    <subcellularLocation>
        <location evidence="1">Cell membrane</location>
        <topology evidence="1">Multi-pass membrane protein</topology>
    </subcellularLocation>
</comment>
<dbReference type="EMBL" id="CP025746">
    <property type="protein sequence ID" value="QAA33426.1"/>
    <property type="molecule type" value="Genomic_DNA"/>
</dbReference>
<keyword evidence="5 6" id="KW-0472">Membrane</keyword>
<organism evidence="7 8">
    <name type="scientific">Clostridium manihotivorum</name>
    <dbReference type="NCBI Taxonomy" id="2320868"/>
    <lineage>
        <taxon>Bacteria</taxon>
        <taxon>Bacillati</taxon>
        <taxon>Bacillota</taxon>
        <taxon>Clostridia</taxon>
        <taxon>Eubacteriales</taxon>
        <taxon>Clostridiaceae</taxon>
        <taxon>Clostridium</taxon>
    </lineage>
</organism>
<feature type="transmembrane region" description="Helical" evidence="6">
    <location>
        <begin position="202"/>
        <end position="223"/>
    </location>
</feature>
<evidence type="ECO:0000256" key="3">
    <source>
        <dbReference type="ARBA" id="ARBA00022692"/>
    </source>
</evidence>
<keyword evidence="2" id="KW-1003">Cell membrane</keyword>
<feature type="transmembrane region" description="Helical" evidence="6">
    <location>
        <begin position="124"/>
        <end position="150"/>
    </location>
</feature>
<feature type="transmembrane region" description="Helical" evidence="6">
    <location>
        <begin position="229"/>
        <end position="256"/>
    </location>
</feature>
<dbReference type="PIRSF" id="PIRSF035875">
    <property type="entry name" value="RNase_BN"/>
    <property type="match status" value="1"/>
</dbReference>
<protein>
    <submittedName>
        <fullName evidence="7">YihY/virulence factor BrkB family protein</fullName>
    </submittedName>
</protein>
<keyword evidence="3 6" id="KW-0812">Transmembrane</keyword>
<dbReference type="PANTHER" id="PTHR30213">
    <property type="entry name" value="INNER MEMBRANE PROTEIN YHJD"/>
    <property type="match status" value="1"/>
</dbReference>
<name>A0A3R5X3B8_9CLOT</name>